<dbReference type="RefSeq" id="WP_188528072.1">
    <property type="nucleotide sequence ID" value="NZ_BMGI01000004.1"/>
</dbReference>
<evidence type="ECO:0000259" key="1">
    <source>
        <dbReference type="Pfam" id="PF06032"/>
    </source>
</evidence>
<evidence type="ECO:0000259" key="2">
    <source>
        <dbReference type="Pfam" id="PF20906"/>
    </source>
</evidence>
<evidence type="ECO:0000313" key="3">
    <source>
        <dbReference type="EMBL" id="GGD39375.1"/>
    </source>
</evidence>
<name>A0ABQ1QR47_9RHOB</name>
<evidence type="ECO:0008006" key="5">
    <source>
        <dbReference type="Google" id="ProtNLM"/>
    </source>
</evidence>
<dbReference type="InterPro" id="IPR010318">
    <property type="entry name" value="S-Me-THD_N"/>
</dbReference>
<comment type="caution">
    <text evidence="3">The sequence shown here is derived from an EMBL/GenBank/DDBJ whole genome shotgun (WGS) entry which is preliminary data.</text>
</comment>
<reference evidence="4" key="1">
    <citation type="journal article" date="2019" name="Int. J. Syst. Evol. Microbiol.">
        <title>The Global Catalogue of Microorganisms (GCM) 10K type strain sequencing project: providing services to taxonomists for standard genome sequencing and annotation.</title>
        <authorList>
            <consortium name="The Broad Institute Genomics Platform"/>
            <consortium name="The Broad Institute Genome Sequencing Center for Infectious Disease"/>
            <person name="Wu L."/>
            <person name="Ma J."/>
        </authorList>
    </citation>
    <scope>NUCLEOTIDE SEQUENCE [LARGE SCALE GENOMIC DNA]</scope>
    <source>
        <strain evidence="4">CGMCC 1.12922</strain>
    </source>
</reference>
<dbReference type="Pfam" id="PF20906">
    <property type="entry name" value="S-Me-THD_C"/>
    <property type="match status" value="1"/>
</dbReference>
<feature type="domain" description="S-Me-THD N-terminal" evidence="1">
    <location>
        <begin position="10"/>
        <end position="180"/>
    </location>
</feature>
<keyword evidence="4" id="KW-1185">Reference proteome</keyword>
<protein>
    <recommendedName>
        <fullName evidence="5">DUF917 domain-containing protein</fullName>
    </recommendedName>
</protein>
<dbReference type="InterPro" id="IPR027479">
    <property type="entry name" value="S-Me-THD_N_sf"/>
</dbReference>
<feature type="domain" description="S-Me-THD-like C-terminal" evidence="2">
    <location>
        <begin position="186"/>
        <end position="372"/>
    </location>
</feature>
<accession>A0ABQ1QR47</accession>
<dbReference type="Gene3D" id="3.40.1610.10">
    <property type="entry name" value="CV3147-like domain"/>
    <property type="match status" value="1"/>
</dbReference>
<dbReference type="SUPFAM" id="SSF160991">
    <property type="entry name" value="CV3147-like"/>
    <property type="match status" value="1"/>
</dbReference>
<organism evidence="3 4">
    <name type="scientific">Sinisalibacter lacisalsi</name>
    <dbReference type="NCBI Taxonomy" id="1526570"/>
    <lineage>
        <taxon>Bacteria</taxon>
        <taxon>Pseudomonadati</taxon>
        <taxon>Pseudomonadota</taxon>
        <taxon>Alphaproteobacteria</taxon>
        <taxon>Rhodobacterales</taxon>
        <taxon>Roseobacteraceae</taxon>
        <taxon>Sinisalibacter</taxon>
    </lineage>
</organism>
<dbReference type="Pfam" id="PF06032">
    <property type="entry name" value="S-Me-THD_N"/>
    <property type="match status" value="1"/>
</dbReference>
<proteinExistence type="predicted"/>
<dbReference type="InterPro" id="IPR048350">
    <property type="entry name" value="S-Me-THD-like_C"/>
</dbReference>
<dbReference type="Gene3D" id="2.40.390.10">
    <property type="entry name" value="CV3147-like"/>
    <property type="match status" value="1"/>
</dbReference>
<dbReference type="EMBL" id="BMGI01000004">
    <property type="protein sequence ID" value="GGD39375.1"/>
    <property type="molecule type" value="Genomic_DNA"/>
</dbReference>
<sequence>MADLVLRNRQDVEDFVRGCAFYATGGGGLPANGIASLMSEIDAGREMVMADWESLADDAVTACPFLMGSIAPHTPEVLAEMEGFGFTEVVNTEKDRMRKAIEELEAYMGVTIDAIVPIELAGANTSAAVAAASEMGKMVMNGDYTGRAIPEIQQTTPYLHDKKITPISSVDAWGNVCFIKDATNYRVAERLGKLISAGAYGLAGQAGFVLSGRETKDLLVKNSLTECHDLGVLIRTSREEGADPVARVVDALGGWEIHRGTLVDIDDEDRIGYYWGTHTITGEGTHSGKQAKVWFKNEHHVCWVDDAPVVTSPDIIVIVDSETGEPVPNPLARVGMKVAILAFPSRPEFKNDKAVDILGPRYFGFDIDYRPIEETMADRA</sequence>
<gene>
    <name evidence="3" type="ORF">GCM10011358_24140</name>
</gene>
<evidence type="ECO:0000313" key="4">
    <source>
        <dbReference type="Proteomes" id="UP000617355"/>
    </source>
</evidence>
<dbReference type="Proteomes" id="UP000617355">
    <property type="component" value="Unassembled WGS sequence"/>
</dbReference>
<dbReference type="InterPro" id="IPR024071">
    <property type="entry name" value="S-Me-THD_C_sf"/>
</dbReference>